<dbReference type="PANTHER" id="PTHR43671:SF106">
    <property type="entry name" value="NIMA-LIKE KINASE"/>
    <property type="match status" value="1"/>
</dbReference>
<organism evidence="6 7">
    <name type="scientific">Rhizobium esperanzae</name>
    <dbReference type="NCBI Taxonomy" id="1967781"/>
    <lineage>
        <taxon>Bacteria</taxon>
        <taxon>Pseudomonadati</taxon>
        <taxon>Pseudomonadota</taxon>
        <taxon>Alphaproteobacteria</taxon>
        <taxon>Hyphomicrobiales</taxon>
        <taxon>Rhizobiaceae</taxon>
        <taxon>Rhizobium/Agrobacterium group</taxon>
        <taxon>Rhizobium</taxon>
    </lineage>
</organism>
<dbReference type="EMBL" id="MXPU01000001">
    <property type="protein sequence ID" value="OWO96774.1"/>
    <property type="molecule type" value="Genomic_DNA"/>
</dbReference>
<dbReference type="GO" id="GO:0004674">
    <property type="term" value="F:protein serine/threonine kinase activity"/>
    <property type="evidence" value="ECO:0007669"/>
    <property type="project" value="TreeGrafter"/>
</dbReference>
<evidence type="ECO:0000313" key="6">
    <source>
        <dbReference type="EMBL" id="OWO96774.1"/>
    </source>
</evidence>
<keyword evidence="3" id="KW-0418">Kinase</keyword>
<dbReference type="PANTHER" id="PTHR43671">
    <property type="entry name" value="SERINE/THREONINE-PROTEIN KINASE NEK"/>
    <property type="match status" value="1"/>
</dbReference>
<accession>A0A246E1G7</accession>
<dbReference type="Gene3D" id="1.10.510.10">
    <property type="entry name" value="Transferase(Phosphotransferase) domain 1"/>
    <property type="match status" value="1"/>
</dbReference>
<dbReference type="PROSITE" id="PS50011">
    <property type="entry name" value="PROTEIN_KINASE_DOM"/>
    <property type="match status" value="1"/>
</dbReference>
<comment type="caution">
    <text evidence="6">The sequence shown here is derived from an EMBL/GenBank/DDBJ whole genome shotgun (WGS) entry which is preliminary data.</text>
</comment>
<dbReference type="Pfam" id="PF00069">
    <property type="entry name" value="Pkinase"/>
    <property type="match status" value="1"/>
</dbReference>
<evidence type="ECO:0000256" key="2">
    <source>
        <dbReference type="ARBA" id="ARBA00022741"/>
    </source>
</evidence>
<keyword evidence="2" id="KW-0547">Nucleotide-binding</keyword>
<keyword evidence="4" id="KW-0067">ATP-binding</keyword>
<evidence type="ECO:0000313" key="7">
    <source>
        <dbReference type="Proteomes" id="UP000197269"/>
    </source>
</evidence>
<evidence type="ECO:0000256" key="1">
    <source>
        <dbReference type="ARBA" id="ARBA00022679"/>
    </source>
</evidence>
<sequence>MISFDISKFPGSLHPTISELSKETEFTAYSDRGGNGYVLFGENKVLKRPIVLKIYFWDNGDHAEPEMLAKLEHENILQVYHAAAIDDDYAYFATRFCPDGDLDRLIAKGPIAILRAIDIVMQICAGVSFLHGNNYLHRDLKPLNIFCDSGKFVVGDFGSVVQCDENGYAKTLTRHSLLYRPPETADGNDYYKQGDVYQLGILLYQLLGGWLPYEETQWLNEKQHEKYLTLTGFDQQKFATDIITGKIRAGTLLNTPGLPPFVPTGLRTVIRRATNQNKEKRYASVADLAGALNNLKGSVPDWQFPGGVPTLHRENKTVRILQQKGSFLLQKKTSAEWRNVGGSATPNLSHAVIKAMEL</sequence>
<keyword evidence="1" id="KW-0808">Transferase</keyword>
<protein>
    <recommendedName>
        <fullName evidence="5">Protein kinase domain-containing protein</fullName>
    </recommendedName>
</protein>
<dbReference type="GO" id="GO:0005524">
    <property type="term" value="F:ATP binding"/>
    <property type="evidence" value="ECO:0007669"/>
    <property type="project" value="UniProtKB-KW"/>
</dbReference>
<dbReference type="AlphaFoldDB" id="A0A246E1G7"/>
<dbReference type="CDD" id="cd14014">
    <property type="entry name" value="STKc_PknB_like"/>
    <property type="match status" value="1"/>
</dbReference>
<evidence type="ECO:0000259" key="5">
    <source>
        <dbReference type="PROSITE" id="PS50011"/>
    </source>
</evidence>
<dbReference type="InterPro" id="IPR008271">
    <property type="entry name" value="Ser/Thr_kinase_AS"/>
</dbReference>
<dbReference type="InterPro" id="IPR011009">
    <property type="entry name" value="Kinase-like_dom_sf"/>
</dbReference>
<gene>
    <name evidence="6" type="ORF">B5E41_00295</name>
</gene>
<dbReference type="RefSeq" id="WP_088390158.1">
    <property type="nucleotide sequence ID" value="NZ_MXPU01000001.1"/>
</dbReference>
<reference evidence="6 7" key="1">
    <citation type="submission" date="2017-03" db="EMBL/GenBank/DDBJ databases">
        <title>Genome of strain Rhizobium sp. CNPSo 668.</title>
        <authorList>
            <person name="Ribeiro R."/>
        </authorList>
    </citation>
    <scope>NUCLEOTIDE SEQUENCE [LARGE SCALE GENOMIC DNA]</scope>
    <source>
        <strain evidence="6 7">CNPSo 668</strain>
    </source>
</reference>
<evidence type="ECO:0000256" key="3">
    <source>
        <dbReference type="ARBA" id="ARBA00022777"/>
    </source>
</evidence>
<dbReference type="InterPro" id="IPR050660">
    <property type="entry name" value="NEK_Ser/Thr_kinase"/>
</dbReference>
<name>A0A246E1G7_9HYPH</name>
<evidence type="ECO:0000256" key="4">
    <source>
        <dbReference type="ARBA" id="ARBA00022840"/>
    </source>
</evidence>
<dbReference type="SUPFAM" id="SSF56112">
    <property type="entry name" value="Protein kinase-like (PK-like)"/>
    <property type="match status" value="1"/>
</dbReference>
<feature type="domain" description="Protein kinase" evidence="5">
    <location>
        <begin position="24"/>
        <end position="295"/>
    </location>
</feature>
<dbReference type="PROSITE" id="PS00108">
    <property type="entry name" value="PROTEIN_KINASE_ST"/>
    <property type="match status" value="1"/>
</dbReference>
<dbReference type="InterPro" id="IPR000719">
    <property type="entry name" value="Prot_kinase_dom"/>
</dbReference>
<dbReference type="SMART" id="SM00220">
    <property type="entry name" value="S_TKc"/>
    <property type="match status" value="1"/>
</dbReference>
<dbReference type="Proteomes" id="UP000197269">
    <property type="component" value="Unassembled WGS sequence"/>
</dbReference>
<proteinExistence type="predicted"/>